<name>A0A841V8J7_MICAE</name>
<feature type="signal peptide" evidence="1">
    <location>
        <begin position="1"/>
        <end position="25"/>
    </location>
</feature>
<dbReference type="AlphaFoldDB" id="A0A841V8J7"/>
<dbReference type="Proteomes" id="UP000525432">
    <property type="component" value="Unassembled WGS sequence"/>
</dbReference>
<comment type="caution">
    <text evidence="3">The sequence shown here is derived from an EMBL/GenBank/DDBJ whole genome shotgun (WGS) entry which is preliminary data.</text>
</comment>
<dbReference type="EMBL" id="JACEGC010000121">
    <property type="protein sequence ID" value="MBC1197250.1"/>
    <property type="molecule type" value="Genomic_DNA"/>
</dbReference>
<reference evidence="3 4" key="1">
    <citation type="submission" date="2020-07" db="EMBL/GenBank/DDBJ databases">
        <title>Genomes of two Microcystis aeruginosa (Cyanobacteria) strains from Florida (USA) with disparate toxicogenic potential.</title>
        <authorList>
            <person name="Lefler F.W."/>
            <person name="Barbosa M."/>
            <person name="Berthold D.E."/>
            <person name="Laughinghouse H.D. IV."/>
        </authorList>
    </citation>
    <scope>NUCLEOTIDE SEQUENCE [LARGE SCALE GENOMIC DNA]</scope>
    <source>
        <strain evidence="3 4">BLCCF158</strain>
    </source>
</reference>
<sequence>MSLKTSLAGAATAIGLAALAYPAQAATYYFTYTHGGPTVPIVVTGTVTGTLSGSLLTVSTVDSLAYNGNTLTGWTVNGSYSVFAGGTPLPPNTNPNLAPIIDVTSAYLGTDILFTDATNSGPYIAFGPAGVDPSVNPGGLSFASTSIDPAFGANTNGVEEVFGTFTITPKSTSVPEPGAVVALLGLGLGALASKIRKQA</sequence>
<evidence type="ECO:0000256" key="1">
    <source>
        <dbReference type="SAM" id="SignalP"/>
    </source>
</evidence>
<gene>
    <name evidence="3" type="ORF">H0901_18850</name>
</gene>
<evidence type="ECO:0000313" key="3">
    <source>
        <dbReference type="EMBL" id="MBC1197250.1"/>
    </source>
</evidence>
<evidence type="ECO:0000313" key="4">
    <source>
        <dbReference type="Proteomes" id="UP000525432"/>
    </source>
</evidence>
<accession>A0A841V8J7</accession>
<dbReference type="InterPro" id="IPR013424">
    <property type="entry name" value="Ice-binding_C"/>
</dbReference>
<feature type="domain" description="Ice-binding protein C-terminal" evidence="2">
    <location>
        <begin position="173"/>
        <end position="197"/>
    </location>
</feature>
<feature type="chain" id="PRO_5032892373" evidence="1">
    <location>
        <begin position="26"/>
        <end position="199"/>
    </location>
</feature>
<keyword evidence="1" id="KW-0732">Signal</keyword>
<dbReference type="Pfam" id="PF07589">
    <property type="entry name" value="PEP-CTERM"/>
    <property type="match status" value="1"/>
</dbReference>
<dbReference type="NCBIfam" id="TIGR02595">
    <property type="entry name" value="PEP_CTERM"/>
    <property type="match status" value="1"/>
</dbReference>
<dbReference type="RefSeq" id="WP_185240821.1">
    <property type="nucleotide sequence ID" value="NZ_JACEGC010000121.1"/>
</dbReference>
<proteinExistence type="predicted"/>
<organism evidence="3 4">
    <name type="scientific">Microcystis aeruginosa BLCC-F158</name>
    <dbReference type="NCBI Taxonomy" id="2755316"/>
    <lineage>
        <taxon>Bacteria</taxon>
        <taxon>Bacillati</taxon>
        <taxon>Cyanobacteriota</taxon>
        <taxon>Cyanophyceae</taxon>
        <taxon>Oscillatoriophycideae</taxon>
        <taxon>Chroococcales</taxon>
        <taxon>Microcystaceae</taxon>
        <taxon>Microcystis</taxon>
    </lineage>
</organism>
<evidence type="ECO:0000259" key="2">
    <source>
        <dbReference type="Pfam" id="PF07589"/>
    </source>
</evidence>
<protein>
    <submittedName>
        <fullName evidence="3">PEP-CTERM sorting domain-containing protein</fullName>
    </submittedName>
</protein>